<dbReference type="InterPro" id="IPR023352">
    <property type="entry name" value="MAPEG-like_dom_sf"/>
</dbReference>
<keyword evidence="3 5" id="KW-1133">Transmembrane helix</keyword>
<dbReference type="GO" id="GO:0016020">
    <property type="term" value="C:membrane"/>
    <property type="evidence" value="ECO:0007669"/>
    <property type="project" value="UniProtKB-SubCell"/>
</dbReference>
<evidence type="ECO:0000313" key="6">
    <source>
        <dbReference type="EMBL" id="CAE0232909.1"/>
    </source>
</evidence>
<proteinExistence type="predicted"/>
<name>A0A7S3FVC5_9SPIT</name>
<evidence type="ECO:0000256" key="3">
    <source>
        <dbReference type="ARBA" id="ARBA00022989"/>
    </source>
</evidence>
<dbReference type="InterPro" id="IPR001129">
    <property type="entry name" value="Membr-assoc_MAPEG"/>
</dbReference>
<protein>
    <submittedName>
        <fullName evidence="6">Uncharacterized protein</fullName>
    </submittedName>
</protein>
<evidence type="ECO:0000256" key="5">
    <source>
        <dbReference type="SAM" id="Phobius"/>
    </source>
</evidence>
<keyword evidence="2 5" id="KW-0812">Transmembrane</keyword>
<evidence type="ECO:0000256" key="1">
    <source>
        <dbReference type="ARBA" id="ARBA00004370"/>
    </source>
</evidence>
<dbReference type="SUPFAM" id="SSF161084">
    <property type="entry name" value="MAPEG domain-like"/>
    <property type="match status" value="1"/>
</dbReference>
<feature type="transmembrane region" description="Helical" evidence="5">
    <location>
        <begin position="119"/>
        <end position="141"/>
    </location>
</feature>
<accession>A0A7S3FVC5</accession>
<organism evidence="6">
    <name type="scientific">Strombidium rassoulzadegani</name>
    <dbReference type="NCBI Taxonomy" id="1082188"/>
    <lineage>
        <taxon>Eukaryota</taxon>
        <taxon>Sar</taxon>
        <taxon>Alveolata</taxon>
        <taxon>Ciliophora</taxon>
        <taxon>Intramacronucleata</taxon>
        <taxon>Spirotrichea</taxon>
        <taxon>Oligotrichia</taxon>
        <taxon>Strombidiidae</taxon>
        <taxon>Strombidium</taxon>
    </lineage>
</organism>
<feature type="transmembrane region" description="Helical" evidence="5">
    <location>
        <begin position="162"/>
        <end position="183"/>
    </location>
</feature>
<comment type="subcellular location">
    <subcellularLocation>
        <location evidence="1">Membrane</location>
    </subcellularLocation>
</comment>
<dbReference type="Gene3D" id="1.20.120.550">
    <property type="entry name" value="Membrane associated eicosanoid/glutathione metabolism-like domain"/>
    <property type="match status" value="1"/>
</dbReference>
<feature type="transmembrane region" description="Helical" evidence="5">
    <location>
        <begin position="21"/>
        <end position="43"/>
    </location>
</feature>
<reference evidence="6" key="1">
    <citation type="submission" date="2021-01" db="EMBL/GenBank/DDBJ databases">
        <authorList>
            <person name="Corre E."/>
            <person name="Pelletier E."/>
            <person name="Niang G."/>
            <person name="Scheremetjew M."/>
            <person name="Finn R."/>
            <person name="Kale V."/>
            <person name="Holt S."/>
            <person name="Cochrane G."/>
            <person name="Meng A."/>
            <person name="Brown T."/>
            <person name="Cohen L."/>
        </authorList>
    </citation>
    <scope>NUCLEOTIDE SEQUENCE</scope>
    <source>
        <strain evidence="6">Ras09</strain>
    </source>
</reference>
<keyword evidence="4 5" id="KW-0472">Membrane</keyword>
<sequence length="226" mass="26372">MQYKDRMERDRLRKPINMQRLGRVITVVGLLGLQHSIFSFYYAQGARVSYFKKDWIEKNFLETHQKHLGGDAPPPLLGYPDNGAGFYSRKLEYKDWFKFNCAQRVHLNNTEHLSWTAPLLIANGVFFPRITLTFASIVLVGRELYRVGYLSDDGPTSKIREVGAIPLNITELLLALSVFFLSIRYRTGPFFARRKFVQRFTKTPYDHQLEEAIKVTKQRNARYNKS</sequence>
<dbReference type="EMBL" id="HBIA01009033">
    <property type="protein sequence ID" value="CAE0232909.1"/>
    <property type="molecule type" value="Transcribed_RNA"/>
</dbReference>
<dbReference type="AlphaFoldDB" id="A0A7S3FVC5"/>
<evidence type="ECO:0000256" key="2">
    <source>
        <dbReference type="ARBA" id="ARBA00022692"/>
    </source>
</evidence>
<gene>
    <name evidence="6" type="ORF">SRAS04492_LOCUS4707</name>
</gene>
<evidence type="ECO:0000256" key="4">
    <source>
        <dbReference type="ARBA" id="ARBA00023136"/>
    </source>
</evidence>
<dbReference type="Pfam" id="PF01124">
    <property type="entry name" value="MAPEG"/>
    <property type="match status" value="1"/>
</dbReference>